<dbReference type="AlphaFoldDB" id="K0R1L1"/>
<dbReference type="EMBL" id="AGNL01047817">
    <property type="protein sequence ID" value="EJK46338.1"/>
    <property type="molecule type" value="Genomic_DNA"/>
</dbReference>
<proteinExistence type="predicted"/>
<protein>
    <submittedName>
        <fullName evidence="1">Uncharacterized protein</fullName>
    </submittedName>
</protein>
<name>K0R1L1_THAOC</name>
<evidence type="ECO:0000313" key="1">
    <source>
        <dbReference type="EMBL" id="EJK46338.1"/>
    </source>
</evidence>
<organism evidence="1 2">
    <name type="scientific">Thalassiosira oceanica</name>
    <name type="common">Marine diatom</name>
    <dbReference type="NCBI Taxonomy" id="159749"/>
    <lineage>
        <taxon>Eukaryota</taxon>
        <taxon>Sar</taxon>
        <taxon>Stramenopiles</taxon>
        <taxon>Ochrophyta</taxon>
        <taxon>Bacillariophyta</taxon>
        <taxon>Coscinodiscophyceae</taxon>
        <taxon>Thalassiosirophycidae</taxon>
        <taxon>Thalassiosirales</taxon>
        <taxon>Thalassiosiraceae</taxon>
        <taxon>Thalassiosira</taxon>
    </lineage>
</organism>
<accession>K0R1L1</accession>
<comment type="caution">
    <text evidence="1">The sequence shown here is derived from an EMBL/GenBank/DDBJ whole genome shotgun (WGS) entry which is preliminary data.</text>
</comment>
<sequence length="156" mass="17187">MASATLFTAHHRQDPTGWLMTTGSSKSTGSRVDTHAMYRCSSKFQLKILPSILISKQPIACEPALTKRIASPLDSADSTGRDFQEGGQSSKEDNAVAAYNFYLEEYMEGYMDDFSHSLMSCNDTDFDISFDPDSSVYIFVNDDCRSVMSDITSASA</sequence>
<keyword evidence="2" id="KW-1185">Reference proteome</keyword>
<dbReference type="Proteomes" id="UP000266841">
    <property type="component" value="Unassembled WGS sequence"/>
</dbReference>
<evidence type="ECO:0000313" key="2">
    <source>
        <dbReference type="Proteomes" id="UP000266841"/>
    </source>
</evidence>
<gene>
    <name evidence="1" type="ORF">THAOC_34999</name>
</gene>
<reference evidence="1 2" key="1">
    <citation type="journal article" date="2012" name="Genome Biol.">
        <title>Genome and low-iron response of an oceanic diatom adapted to chronic iron limitation.</title>
        <authorList>
            <person name="Lommer M."/>
            <person name="Specht M."/>
            <person name="Roy A.S."/>
            <person name="Kraemer L."/>
            <person name="Andreson R."/>
            <person name="Gutowska M.A."/>
            <person name="Wolf J."/>
            <person name="Bergner S.V."/>
            <person name="Schilhabel M.B."/>
            <person name="Klostermeier U.C."/>
            <person name="Beiko R.G."/>
            <person name="Rosenstiel P."/>
            <person name="Hippler M."/>
            <person name="Laroche J."/>
        </authorList>
    </citation>
    <scope>NUCLEOTIDE SEQUENCE [LARGE SCALE GENOMIC DNA]</scope>
    <source>
        <strain evidence="1 2">CCMP1005</strain>
    </source>
</reference>